<organism evidence="2 3">
    <name type="scientific">Egicoccus halophilus</name>
    <dbReference type="NCBI Taxonomy" id="1670830"/>
    <lineage>
        <taxon>Bacteria</taxon>
        <taxon>Bacillati</taxon>
        <taxon>Actinomycetota</taxon>
        <taxon>Nitriliruptoria</taxon>
        <taxon>Egicoccales</taxon>
        <taxon>Egicoccaceae</taxon>
        <taxon>Egicoccus</taxon>
    </lineage>
</organism>
<comment type="caution">
    <text evidence="2">The sequence shown here is derived from an EMBL/GenBank/DDBJ whole genome shotgun (WGS) entry which is preliminary data.</text>
</comment>
<protein>
    <submittedName>
        <fullName evidence="2">Uncharacterized protein</fullName>
    </submittedName>
</protein>
<sequence length="168" mass="18318">MVGNGEQVRCERRRTTVLFRTLQQVALRGLFGVPREQRPAVLPGHAQHDRAVVELRGRMSVGATRVRAEHLQPEVTERDAVTGRRPTDRHAPRPGGRHQRGEVWRVGAHGAQPDRTDPDTAHHLGGPADVVGVRMGDDQQVERAPAVAVQPVGGATVLPRIDQHPGLG</sequence>
<reference evidence="2" key="2">
    <citation type="submission" date="2020-09" db="EMBL/GenBank/DDBJ databases">
        <authorList>
            <person name="Sun Q."/>
            <person name="Zhou Y."/>
        </authorList>
    </citation>
    <scope>NUCLEOTIDE SEQUENCE</scope>
    <source>
        <strain evidence="2">CGMCC 1.14988</strain>
    </source>
</reference>
<evidence type="ECO:0000313" key="2">
    <source>
        <dbReference type="EMBL" id="GGI06909.1"/>
    </source>
</evidence>
<feature type="region of interest" description="Disordered" evidence="1">
    <location>
        <begin position="71"/>
        <end position="103"/>
    </location>
</feature>
<proteinExistence type="predicted"/>
<evidence type="ECO:0000256" key="1">
    <source>
        <dbReference type="SAM" id="MobiDB-lite"/>
    </source>
</evidence>
<gene>
    <name evidence="2" type="ORF">GCM10011354_21450</name>
</gene>
<keyword evidence="3" id="KW-1185">Reference proteome</keyword>
<reference evidence="2" key="1">
    <citation type="journal article" date="2014" name="Int. J. Syst. Evol. Microbiol.">
        <title>Complete genome sequence of Corynebacterium casei LMG S-19264T (=DSM 44701T), isolated from a smear-ripened cheese.</title>
        <authorList>
            <consortium name="US DOE Joint Genome Institute (JGI-PGF)"/>
            <person name="Walter F."/>
            <person name="Albersmeier A."/>
            <person name="Kalinowski J."/>
            <person name="Ruckert C."/>
        </authorList>
    </citation>
    <scope>NUCLEOTIDE SEQUENCE</scope>
    <source>
        <strain evidence="2">CGMCC 1.14988</strain>
    </source>
</reference>
<name>A0A8J3EUC8_9ACTN</name>
<dbReference type="EMBL" id="BMHA01000007">
    <property type="protein sequence ID" value="GGI06909.1"/>
    <property type="molecule type" value="Genomic_DNA"/>
</dbReference>
<accession>A0A8J3EUC8</accession>
<evidence type="ECO:0000313" key="3">
    <source>
        <dbReference type="Proteomes" id="UP000650511"/>
    </source>
</evidence>
<feature type="compositionally biased region" description="Basic and acidic residues" evidence="1">
    <location>
        <begin position="71"/>
        <end position="91"/>
    </location>
</feature>
<dbReference type="Proteomes" id="UP000650511">
    <property type="component" value="Unassembled WGS sequence"/>
</dbReference>
<dbReference type="AlphaFoldDB" id="A0A8J3EUC8"/>